<feature type="signal peptide" evidence="4">
    <location>
        <begin position="1"/>
        <end position="19"/>
    </location>
</feature>
<dbReference type="InterPro" id="IPR006096">
    <property type="entry name" value="Glu/Leu/Phe/Val/Trp_DH_C"/>
</dbReference>
<dbReference type="PANTHER" id="PTHR42722">
    <property type="entry name" value="LEUCINE DEHYDROGENASE"/>
    <property type="match status" value="1"/>
</dbReference>
<dbReference type="SUPFAM" id="SSF51905">
    <property type="entry name" value="FAD/NAD(P)-binding domain"/>
    <property type="match status" value="1"/>
</dbReference>
<feature type="chain" id="PRO_5044745479" description="Glutamate/phenylalanine/leucine/valine/L-tryptophan dehydrogenase C-terminal domain-containing protein" evidence="4">
    <location>
        <begin position="20"/>
        <end position="744"/>
    </location>
</feature>
<evidence type="ECO:0000256" key="3">
    <source>
        <dbReference type="ARBA" id="ARBA00023027"/>
    </source>
</evidence>
<dbReference type="GO" id="GO:0016491">
    <property type="term" value="F:oxidoreductase activity"/>
    <property type="evidence" value="ECO:0007669"/>
    <property type="project" value="UniProtKB-KW"/>
</dbReference>
<dbReference type="InterPro" id="IPR006076">
    <property type="entry name" value="FAD-dep_OxRdtase"/>
</dbReference>
<evidence type="ECO:0000313" key="7">
    <source>
        <dbReference type="Proteomes" id="UP001530400"/>
    </source>
</evidence>
<evidence type="ECO:0000256" key="4">
    <source>
        <dbReference type="SAM" id="SignalP"/>
    </source>
</evidence>
<proteinExistence type="inferred from homology"/>
<dbReference type="Gene3D" id="3.50.50.60">
    <property type="entry name" value="FAD/NAD(P)-binding domain"/>
    <property type="match status" value="1"/>
</dbReference>
<dbReference type="AlphaFoldDB" id="A0ABD3NGQ1"/>
<dbReference type="SMART" id="SM00839">
    <property type="entry name" value="ELFV_dehydrog"/>
    <property type="match status" value="1"/>
</dbReference>
<comment type="similarity">
    <text evidence="1">Belongs to the Glu/Leu/Phe/Val dehydrogenases family.</text>
</comment>
<dbReference type="Pfam" id="PF00208">
    <property type="entry name" value="ELFV_dehydrog"/>
    <property type="match status" value="1"/>
</dbReference>
<dbReference type="InterPro" id="IPR016211">
    <property type="entry name" value="Glu/Phe/Leu/Val/Trp_DH_bac/arc"/>
</dbReference>
<evidence type="ECO:0000256" key="1">
    <source>
        <dbReference type="ARBA" id="ARBA00006382"/>
    </source>
</evidence>
<dbReference type="EMBL" id="JALLPJ020001164">
    <property type="protein sequence ID" value="KAL3775186.1"/>
    <property type="molecule type" value="Genomic_DNA"/>
</dbReference>
<dbReference type="Gene3D" id="3.40.50.10860">
    <property type="entry name" value="Leucine Dehydrogenase, chain A, domain 1"/>
    <property type="match status" value="1"/>
</dbReference>
<keyword evidence="7" id="KW-1185">Reference proteome</keyword>
<evidence type="ECO:0000313" key="6">
    <source>
        <dbReference type="EMBL" id="KAL3775186.1"/>
    </source>
</evidence>
<dbReference type="Gene3D" id="3.40.50.720">
    <property type="entry name" value="NAD(P)-binding Rossmann-like Domain"/>
    <property type="match status" value="1"/>
</dbReference>
<feature type="domain" description="Glutamate/phenylalanine/leucine/valine/L-tryptophan dehydrogenase C-terminal" evidence="5">
    <location>
        <begin position="189"/>
        <end position="439"/>
    </location>
</feature>
<protein>
    <recommendedName>
        <fullName evidence="5">Glutamate/phenylalanine/leucine/valine/L-tryptophan dehydrogenase C-terminal domain-containing protein</fullName>
    </recommendedName>
</protein>
<dbReference type="Proteomes" id="UP001530400">
    <property type="component" value="Unassembled WGS sequence"/>
</dbReference>
<organism evidence="6 7">
    <name type="scientific">Cyclotella atomus</name>
    <dbReference type="NCBI Taxonomy" id="382360"/>
    <lineage>
        <taxon>Eukaryota</taxon>
        <taxon>Sar</taxon>
        <taxon>Stramenopiles</taxon>
        <taxon>Ochrophyta</taxon>
        <taxon>Bacillariophyta</taxon>
        <taxon>Coscinodiscophyceae</taxon>
        <taxon>Thalassiosirophycidae</taxon>
        <taxon>Stephanodiscales</taxon>
        <taxon>Stephanodiscaceae</taxon>
        <taxon>Cyclotella</taxon>
    </lineage>
</organism>
<dbReference type="SUPFAM" id="SSF53223">
    <property type="entry name" value="Aminoacid dehydrogenase-like, N-terminal domain"/>
    <property type="match status" value="1"/>
</dbReference>
<name>A0ABD3NGQ1_9STRA</name>
<comment type="caution">
    <text evidence="6">The sequence shown here is derived from an EMBL/GenBank/DDBJ whole genome shotgun (WGS) entry which is preliminary data.</text>
</comment>
<dbReference type="InterPro" id="IPR036188">
    <property type="entry name" value="FAD/NAD-bd_sf"/>
</dbReference>
<dbReference type="InterPro" id="IPR046346">
    <property type="entry name" value="Aminoacid_DH-like_N_sf"/>
</dbReference>
<keyword evidence="3" id="KW-0520">NAD</keyword>
<accession>A0ABD3NGQ1</accession>
<dbReference type="InterPro" id="IPR036291">
    <property type="entry name" value="NAD(P)-bd_dom_sf"/>
</dbReference>
<dbReference type="Pfam" id="PF02812">
    <property type="entry name" value="ELFV_dehydrog_N"/>
    <property type="match status" value="1"/>
</dbReference>
<dbReference type="InterPro" id="IPR006097">
    <property type="entry name" value="Glu/Leu/Phe/Val/Trp_DH_dimer"/>
</dbReference>
<reference evidence="6 7" key="1">
    <citation type="submission" date="2024-10" db="EMBL/GenBank/DDBJ databases">
        <title>Updated reference genomes for cyclostephanoid diatoms.</title>
        <authorList>
            <person name="Roberts W.R."/>
            <person name="Alverson A.J."/>
        </authorList>
    </citation>
    <scope>NUCLEOTIDE SEQUENCE [LARGE SCALE GENOMIC DNA]</scope>
    <source>
        <strain evidence="6 7">AJA010-31</strain>
    </source>
</reference>
<evidence type="ECO:0000259" key="5">
    <source>
        <dbReference type="SMART" id="SM00839"/>
    </source>
</evidence>
<dbReference type="PANTHER" id="PTHR42722:SF1">
    <property type="entry name" value="VALINE DEHYDROGENASE"/>
    <property type="match status" value="1"/>
</dbReference>
<dbReference type="Gene3D" id="3.30.9.10">
    <property type="entry name" value="D-Amino Acid Oxidase, subunit A, domain 2"/>
    <property type="match status" value="2"/>
</dbReference>
<dbReference type="SUPFAM" id="SSF51735">
    <property type="entry name" value="NAD(P)-binding Rossmann-fold domains"/>
    <property type="match status" value="1"/>
</dbReference>
<gene>
    <name evidence="6" type="ORF">ACHAWO_003802</name>
</gene>
<keyword evidence="2" id="KW-0560">Oxidoreductase</keyword>
<keyword evidence="4" id="KW-0732">Signal</keyword>
<evidence type="ECO:0000256" key="2">
    <source>
        <dbReference type="ARBA" id="ARBA00023002"/>
    </source>
</evidence>
<dbReference type="Pfam" id="PF01266">
    <property type="entry name" value="DAO"/>
    <property type="match status" value="1"/>
</dbReference>
<sequence>MKFLPIALSCLSVWSAVDAFSSNASPLASFPSLGDVFKIVKEPCDKCSAVVIEADVGQDGVSMYIGIDSDSYGHTSRPGNGGIRLLNYKTTECAIADAVRLAKGMTRKHDMFRTGFSGAKVVVKSDHEDLSAIQRKELMDDLATALHAFEGGMYTGCDLNTSDRDMDFLVEATEEKYVLAGRNSRVDTNVATASSVIGSILGTVKAMTGSRDLKELTFTVQGCGKVGSSVAKQLVRLGAKNVQVCDIFPEATKIEGCTPISDWANTPCDFLVPCANSLAITKEVAAGFPEGIKYCVGATNSPFANEKARKIFDDRGIMHIPESISSAGAILADSVEWSNLKLYQNVEPSKMYGWIRDISMNKAANLALHADKEPQHVSSNLSNVIPNRDGEPVGKDFETWIEDNSSKTDTLIIGGGLAGTATAFSLAEKGIKSTLLEQGSTLAPATASSNGDSRMYRKMYSSEFFSKMQSAALNRWADVEKKTGSSLLQQNGLLFYGEDTGETVEGSVMGDKEVMDRLGLPHKFYATGDDIADAYPALASCRGKPYSGVCEDTAGHIRASKACNAMAQAASDKCDVKLNNKIVALNTQGEGGKVIAVTENGETIQADNCVIAAGPWTNDVLEAAGLPRLALDIWQVQWGHYEVSEQVAGTIPQAFHFRKESGIDGGLYYVFPSSATESIQNGRHYVKVGVDFPTGAAMPDMTAFNYQGSEEVLTSAHRWQEIQFTLLALHNDKRFILCDGQDRR</sequence>